<feature type="transmembrane region" description="Helical" evidence="10">
    <location>
        <begin position="281"/>
        <end position="305"/>
    </location>
</feature>
<dbReference type="Gene3D" id="2.70.150.10">
    <property type="entry name" value="Calcium-transporting ATPase, cytoplasmic transduction domain A"/>
    <property type="match status" value="1"/>
</dbReference>
<dbReference type="SUPFAM" id="SSF81660">
    <property type="entry name" value="Metal cation-transporting ATPase, ATP-binding domain N"/>
    <property type="match status" value="1"/>
</dbReference>
<keyword evidence="3 10" id="KW-0812">Transmembrane</keyword>
<name>A0A117M485_9FIRM</name>
<dbReference type="FunFam" id="2.70.150.10:FF:000160">
    <property type="entry name" value="Sarcoplasmic/endoplasmic reticulum calcium ATPase 1"/>
    <property type="match status" value="1"/>
</dbReference>
<feature type="transmembrane region" description="Helical" evidence="10">
    <location>
        <begin position="92"/>
        <end position="108"/>
    </location>
</feature>
<feature type="domain" description="Cation-transporting P-type ATPase N-terminal" evidence="11">
    <location>
        <begin position="15"/>
        <end position="88"/>
    </location>
</feature>
<evidence type="ECO:0000256" key="7">
    <source>
        <dbReference type="ARBA" id="ARBA00022967"/>
    </source>
</evidence>
<evidence type="ECO:0000256" key="4">
    <source>
        <dbReference type="ARBA" id="ARBA00022741"/>
    </source>
</evidence>
<comment type="caution">
    <text evidence="12">The sequence shown here is derived from an EMBL/GenBank/DDBJ whole genome shotgun (WGS) entry which is preliminary data.</text>
</comment>
<keyword evidence="2" id="KW-0597">Phosphoprotein</keyword>
<keyword evidence="9 10" id="KW-0472">Membrane</keyword>
<evidence type="ECO:0000256" key="2">
    <source>
        <dbReference type="ARBA" id="ARBA00022553"/>
    </source>
</evidence>
<evidence type="ECO:0000313" key="12">
    <source>
        <dbReference type="EMBL" id="KUK83501.1"/>
    </source>
</evidence>
<evidence type="ECO:0000313" key="13">
    <source>
        <dbReference type="Proteomes" id="UP000054705"/>
    </source>
</evidence>
<evidence type="ECO:0000256" key="6">
    <source>
        <dbReference type="ARBA" id="ARBA00022842"/>
    </source>
</evidence>
<evidence type="ECO:0000256" key="5">
    <source>
        <dbReference type="ARBA" id="ARBA00022840"/>
    </source>
</evidence>
<dbReference type="GO" id="GO:0016887">
    <property type="term" value="F:ATP hydrolysis activity"/>
    <property type="evidence" value="ECO:0007669"/>
    <property type="project" value="InterPro"/>
</dbReference>
<dbReference type="PANTHER" id="PTHR42861">
    <property type="entry name" value="CALCIUM-TRANSPORTING ATPASE"/>
    <property type="match status" value="1"/>
</dbReference>
<dbReference type="SMART" id="SM00831">
    <property type="entry name" value="Cation_ATPase_N"/>
    <property type="match status" value="1"/>
</dbReference>
<dbReference type="GO" id="GO:0016020">
    <property type="term" value="C:membrane"/>
    <property type="evidence" value="ECO:0007669"/>
    <property type="project" value="InterPro"/>
</dbReference>
<keyword evidence="5" id="KW-0067">ATP-binding</keyword>
<dbReference type="SUPFAM" id="SSF81653">
    <property type="entry name" value="Calcium ATPase, transduction domain A"/>
    <property type="match status" value="1"/>
</dbReference>
<dbReference type="PROSITE" id="PS00154">
    <property type="entry name" value="ATPASE_E1_E2"/>
    <property type="match status" value="1"/>
</dbReference>
<dbReference type="InterPro" id="IPR001757">
    <property type="entry name" value="P_typ_ATPase"/>
</dbReference>
<reference evidence="13" key="1">
    <citation type="journal article" date="2015" name="MBio">
        <title>Genome-Resolved Metagenomic Analysis Reveals Roles for Candidate Phyla and Other Microbial Community Members in Biogeochemical Transformations in Oil Reservoirs.</title>
        <authorList>
            <person name="Hu P."/>
            <person name="Tom L."/>
            <person name="Singh A."/>
            <person name="Thomas B.C."/>
            <person name="Baker B.J."/>
            <person name="Piceno Y.M."/>
            <person name="Andersen G.L."/>
            <person name="Banfield J.F."/>
        </authorList>
    </citation>
    <scope>NUCLEOTIDE SEQUENCE [LARGE SCALE GENOMIC DNA]</scope>
</reference>
<sequence>MGPISQKVDSLYNENWHALEENTVCEKLASSKTGLDLKEAVDRLAIYGPNTLPLKDSPNIWQVLLRQVKNPLIFILIAAAIASLAIGEKTDAIFIIIIIGLNSGLGAYQEYNAEKSAASLQNLLKISARIRRGNKEFEIPSEELVPGDIVLLESGNKVPADLRLFEANNLSADESFLTGESVAATKRTSLLPQNVGVSERKNIAYAGSTVVTGRGLGIVVSTGMKTEVGRIAEHVNESESAKPPLVRRMENFTRQISIMVLFVSIILAIILHLQGLEAADIFFFVVALAVSAIPEGLPVALTVALSIAVSRMSKRNVIVRKLPTVESLGSCTVIASDKTGTLTVNQQTARQVFLPDGQRFNISGQGYNGEGEFTAVNQAEVSAQAGERLRRLSELAMLANEGSLTRENGEWVHYGDAMDVAFLAMGYKLGIDSQKLKSRIKLLGMIPYESERKFSAAFYRKAGLTFISAKGAVETILEFCNLMQYEDRTVDLDRVQVEKQAEEMAVRGYRVLA</sequence>
<evidence type="ECO:0000256" key="8">
    <source>
        <dbReference type="ARBA" id="ARBA00022989"/>
    </source>
</evidence>
<evidence type="ECO:0000259" key="11">
    <source>
        <dbReference type="SMART" id="SM00831"/>
    </source>
</evidence>
<evidence type="ECO:0000256" key="10">
    <source>
        <dbReference type="SAM" id="Phobius"/>
    </source>
</evidence>
<keyword evidence="8 10" id="KW-1133">Transmembrane helix</keyword>
<dbReference type="PRINTS" id="PR00121">
    <property type="entry name" value="NAKATPASE"/>
</dbReference>
<feature type="non-terminal residue" evidence="12">
    <location>
        <position position="513"/>
    </location>
</feature>
<dbReference type="InterPro" id="IPR059000">
    <property type="entry name" value="ATPase_P-type_domA"/>
</dbReference>
<dbReference type="EMBL" id="LGGS01000028">
    <property type="protein sequence ID" value="KUK83501.1"/>
    <property type="molecule type" value="Genomic_DNA"/>
</dbReference>
<dbReference type="InterPro" id="IPR023298">
    <property type="entry name" value="ATPase_P-typ_TM_dom_sf"/>
</dbReference>
<evidence type="ECO:0000256" key="1">
    <source>
        <dbReference type="ARBA" id="ARBA00004127"/>
    </source>
</evidence>
<keyword evidence="4" id="KW-0547">Nucleotide-binding</keyword>
<dbReference type="InterPro" id="IPR008250">
    <property type="entry name" value="ATPase_P-typ_transduc_dom_A_sf"/>
</dbReference>
<comment type="subcellular location">
    <subcellularLocation>
        <location evidence="1">Endomembrane system</location>
        <topology evidence="1">Multi-pass membrane protein</topology>
    </subcellularLocation>
</comment>
<dbReference type="SUPFAM" id="SSF81665">
    <property type="entry name" value="Calcium ATPase, transmembrane domain M"/>
    <property type="match status" value="1"/>
</dbReference>
<proteinExistence type="predicted"/>
<keyword evidence="7" id="KW-1278">Translocase</keyword>
<dbReference type="InterPro" id="IPR018303">
    <property type="entry name" value="ATPase_P-typ_P_site"/>
</dbReference>
<dbReference type="Proteomes" id="UP000054705">
    <property type="component" value="Unassembled WGS sequence"/>
</dbReference>
<dbReference type="NCBIfam" id="TIGR01494">
    <property type="entry name" value="ATPase_P-type"/>
    <property type="match status" value="1"/>
</dbReference>
<evidence type="ECO:0000256" key="3">
    <source>
        <dbReference type="ARBA" id="ARBA00022692"/>
    </source>
</evidence>
<dbReference type="Gene3D" id="3.40.1110.10">
    <property type="entry name" value="Calcium-transporting ATPase, cytoplasmic domain N"/>
    <property type="match status" value="1"/>
</dbReference>
<dbReference type="InterPro" id="IPR004014">
    <property type="entry name" value="ATPase_P-typ_cation-transptr_N"/>
</dbReference>
<dbReference type="Gene3D" id="1.20.1110.10">
    <property type="entry name" value="Calcium-transporting ATPase, transmembrane domain"/>
    <property type="match status" value="1"/>
</dbReference>
<organism evidence="12 13">
    <name type="scientific">Pelotomaculum thermopropionicum</name>
    <dbReference type="NCBI Taxonomy" id="110500"/>
    <lineage>
        <taxon>Bacteria</taxon>
        <taxon>Bacillati</taxon>
        <taxon>Bacillota</taxon>
        <taxon>Clostridia</taxon>
        <taxon>Eubacteriales</taxon>
        <taxon>Desulfotomaculaceae</taxon>
        <taxon>Pelotomaculum</taxon>
    </lineage>
</organism>
<dbReference type="Pfam" id="PF13246">
    <property type="entry name" value="Cation_ATPase"/>
    <property type="match status" value="1"/>
</dbReference>
<dbReference type="GO" id="GO:0012505">
    <property type="term" value="C:endomembrane system"/>
    <property type="evidence" value="ECO:0007669"/>
    <property type="project" value="UniProtKB-SubCell"/>
</dbReference>
<dbReference type="Pfam" id="PF00122">
    <property type="entry name" value="E1-E2_ATPase"/>
    <property type="match status" value="1"/>
</dbReference>
<dbReference type="InterPro" id="IPR023299">
    <property type="entry name" value="ATPase_P-typ_cyto_dom_N"/>
</dbReference>
<gene>
    <name evidence="12" type="ORF">XD97_0162</name>
</gene>
<dbReference type="Gene3D" id="3.40.50.1000">
    <property type="entry name" value="HAD superfamily/HAD-like"/>
    <property type="match status" value="1"/>
</dbReference>
<protein>
    <submittedName>
        <fullName evidence="12">ATPase, P-type (Transporting), HAD superfamily, subfamily IC</fullName>
    </submittedName>
</protein>
<dbReference type="Pfam" id="PF00690">
    <property type="entry name" value="Cation_ATPase_N"/>
    <property type="match status" value="1"/>
</dbReference>
<dbReference type="PRINTS" id="PR00119">
    <property type="entry name" value="CATATPASE"/>
</dbReference>
<evidence type="ECO:0000256" key="9">
    <source>
        <dbReference type="ARBA" id="ARBA00023136"/>
    </source>
</evidence>
<accession>A0A117M485</accession>
<dbReference type="InterPro" id="IPR023214">
    <property type="entry name" value="HAD_sf"/>
</dbReference>
<feature type="transmembrane region" description="Helical" evidence="10">
    <location>
        <begin position="68"/>
        <end position="86"/>
    </location>
</feature>
<feature type="transmembrane region" description="Helical" evidence="10">
    <location>
        <begin position="256"/>
        <end position="275"/>
    </location>
</feature>
<keyword evidence="6" id="KW-0460">Magnesium</keyword>
<dbReference type="AlphaFoldDB" id="A0A117M485"/>
<dbReference type="GO" id="GO:0005524">
    <property type="term" value="F:ATP binding"/>
    <property type="evidence" value="ECO:0007669"/>
    <property type="project" value="UniProtKB-KW"/>
</dbReference>